<evidence type="ECO:0000256" key="6">
    <source>
        <dbReference type="ARBA" id="ARBA00022748"/>
    </source>
</evidence>
<evidence type="ECO:0000313" key="14">
    <source>
        <dbReference type="Proteomes" id="UP000321750"/>
    </source>
</evidence>
<evidence type="ECO:0000256" key="5">
    <source>
        <dbReference type="ARBA" id="ARBA00022692"/>
    </source>
</evidence>
<dbReference type="PANTHER" id="PTHR43653:SF1">
    <property type="entry name" value="CYTOCHROME C-TYPE BIOGENESIS PROTEIN CCMF"/>
    <property type="match status" value="1"/>
</dbReference>
<feature type="transmembrane region" description="Helical" evidence="10">
    <location>
        <begin position="125"/>
        <end position="142"/>
    </location>
</feature>
<dbReference type="PRINTS" id="PR01411">
    <property type="entry name" value="CCMFBIOGNSIS"/>
</dbReference>
<feature type="transmembrane region" description="Helical" evidence="10">
    <location>
        <begin position="96"/>
        <end position="113"/>
    </location>
</feature>
<comment type="similarity">
    <text evidence="2">Belongs to the CcmF/CycK/Ccl1/NrfE/CcsA family.</text>
</comment>
<keyword evidence="5 10" id="KW-0812">Transmembrane</keyword>
<feature type="transmembrane region" description="Helical" evidence="10">
    <location>
        <begin position="40"/>
        <end position="62"/>
    </location>
</feature>
<dbReference type="PRINTS" id="PR01410">
    <property type="entry name" value="CCBIOGENESIS"/>
</dbReference>
<dbReference type="AlphaFoldDB" id="A0A512JI32"/>
<dbReference type="InterPro" id="IPR003567">
    <property type="entry name" value="Cyt_c_biogenesis"/>
</dbReference>
<feature type="domain" description="Cytochrome c assembly protein" evidence="11">
    <location>
        <begin position="89"/>
        <end position="296"/>
    </location>
</feature>
<dbReference type="NCBIfam" id="TIGR00353">
    <property type="entry name" value="nrfE"/>
    <property type="match status" value="1"/>
</dbReference>
<feature type="transmembrane region" description="Helical" evidence="10">
    <location>
        <begin position="175"/>
        <end position="195"/>
    </location>
</feature>
<feature type="transmembrane region" description="Helical" evidence="10">
    <location>
        <begin position="249"/>
        <end position="266"/>
    </location>
</feature>
<dbReference type="EMBL" id="BJZV01000006">
    <property type="protein sequence ID" value="GEP09583.1"/>
    <property type="molecule type" value="Genomic_DNA"/>
</dbReference>
<sequence length="666" mass="71027">MLVEAGHFALALALALSVIQVAMPIWAARSGDEALRETTVPAALGVFACILFAFGALTYAHVMSDFSVKNVVENSHTLKPLIYKISGVWGNHEGSMLLWVLILSLFGAMVALARNSVPPVLRTNTLAVQATITFVFVLFIITTSNPFDRVAPAPIEGNDLNPLLQDFGLAVHPPLLYLGYVGFSITFAFAAAALIDGRIDAVWARAVRPWTLTAWVFLTLGIAMGSYWAYYELGWGGWWFWDPVENASLMPWIAGTALLHSTVVMEKRDALKVWTVLLSVLTFSLSLMGTFIVRSGLLTSVHTFATDPTRGVFILAILVVFIGGSLTLFAWRAPMLRQGGIFAPISREGALVLNNLFLVAACATVLVGTLYPLLLEMLTGQKISVGPPFFNWTFVPLAIPLLLIVPFGQSLAWKRGDISAATQRLFAAFAIAFVVAIGTAALAWGGPVMAPVAIGLGAYLIIGSALEIIARARGYGASRARDWGTIGRRAAGLPRSAWGTAIAHAGVGVVVIGIAAQSWAVEGLATLKPGQTLAVGSYVATLDKVGPRTGENYEETAAFLTLRTAHGDAVGPVETGKRFYPSRKMTVTESGLKTIGFSQVYASLGEVMPDGSIGLRLYYKPLVLLIWLGAVVMALGGAVSLTDRRIRVGAPAKAKAKLPPHAVPAE</sequence>
<proteinExistence type="inferred from homology"/>
<feature type="domain" description="Cytochrome c-type biogenesis protein CcmF C-terminal" evidence="12">
    <location>
        <begin position="315"/>
        <end position="644"/>
    </location>
</feature>
<dbReference type="InterPro" id="IPR032523">
    <property type="entry name" value="CcmF_C"/>
</dbReference>
<feature type="transmembrane region" description="Helical" evidence="10">
    <location>
        <begin position="497"/>
        <end position="520"/>
    </location>
</feature>
<evidence type="ECO:0000256" key="3">
    <source>
        <dbReference type="ARBA" id="ARBA00022475"/>
    </source>
</evidence>
<feature type="transmembrane region" description="Helical" evidence="10">
    <location>
        <begin position="273"/>
        <end position="292"/>
    </location>
</feature>
<dbReference type="Proteomes" id="UP000321750">
    <property type="component" value="Unassembled WGS sequence"/>
</dbReference>
<keyword evidence="4" id="KW-0997">Cell inner membrane</keyword>
<comment type="function">
    <text evidence="9">Required for the biogenesis of c-type cytochromes. Possible subunit of a heme lyase.</text>
</comment>
<feature type="transmembrane region" description="Helical" evidence="10">
    <location>
        <begin position="425"/>
        <end position="444"/>
    </location>
</feature>
<feature type="transmembrane region" description="Helical" evidence="10">
    <location>
        <begin position="6"/>
        <end position="28"/>
    </location>
</feature>
<dbReference type="PANTHER" id="PTHR43653">
    <property type="entry name" value="CYTOCHROME C ASSEMBLY PROTEIN-RELATED"/>
    <property type="match status" value="1"/>
</dbReference>
<dbReference type="RefSeq" id="WP_147045893.1">
    <property type="nucleotide sequence ID" value="NZ_BJZV01000006.1"/>
</dbReference>
<evidence type="ECO:0000256" key="8">
    <source>
        <dbReference type="ARBA" id="ARBA00023136"/>
    </source>
</evidence>
<gene>
    <name evidence="13" type="ORF">MGN01_14280</name>
</gene>
<keyword evidence="3" id="KW-1003">Cell membrane</keyword>
<dbReference type="InterPro" id="IPR003568">
    <property type="entry name" value="Cyt_c_biogenesis_CcmF"/>
</dbReference>
<name>A0A512JI32_9HYPH</name>
<dbReference type="InterPro" id="IPR002541">
    <property type="entry name" value="Cyt_c_assembly"/>
</dbReference>
<reference evidence="13 14" key="1">
    <citation type="submission" date="2019-07" db="EMBL/GenBank/DDBJ databases">
        <title>Whole genome shotgun sequence of Methylobacterium gnaphalii NBRC 107716.</title>
        <authorList>
            <person name="Hosoyama A."/>
            <person name="Uohara A."/>
            <person name="Ohji S."/>
            <person name="Ichikawa N."/>
        </authorList>
    </citation>
    <scope>NUCLEOTIDE SEQUENCE [LARGE SCALE GENOMIC DNA]</scope>
    <source>
        <strain evidence="13 14">NBRC 107716</strain>
    </source>
</reference>
<feature type="transmembrane region" description="Helical" evidence="10">
    <location>
        <begin position="207"/>
        <end position="229"/>
    </location>
</feature>
<organism evidence="13 14">
    <name type="scientific">Methylobacterium gnaphalii</name>
    <dbReference type="NCBI Taxonomy" id="1010610"/>
    <lineage>
        <taxon>Bacteria</taxon>
        <taxon>Pseudomonadati</taxon>
        <taxon>Pseudomonadota</taxon>
        <taxon>Alphaproteobacteria</taxon>
        <taxon>Hyphomicrobiales</taxon>
        <taxon>Methylobacteriaceae</taxon>
        <taxon>Methylobacterium</taxon>
    </lineage>
</organism>
<accession>A0A512JI32</accession>
<dbReference type="Pfam" id="PF01578">
    <property type="entry name" value="Cytochrom_C_asm"/>
    <property type="match status" value="1"/>
</dbReference>
<feature type="transmembrane region" description="Helical" evidence="10">
    <location>
        <begin position="312"/>
        <end position="331"/>
    </location>
</feature>
<dbReference type="GO" id="GO:0005886">
    <property type="term" value="C:plasma membrane"/>
    <property type="evidence" value="ECO:0007669"/>
    <property type="project" value="UniProtKB-SubCell"/>
</dbReference>
<dbReference type="OrthoDB" id="9761451at2"/>
<evidence type="ECO:0000259" key="12">
    <source>
        <dbReference type="Pfam" id="PF16327"/>
    </source>
</evidence>
<feature type="transmembrane region" description="Helical" evidence="10">
    <location>
        <begin position="450"/>
        <end position="470"/>
    </location>
</feature>
<keyword evidence="6" id="KW-0201">Cytochrome c-type biogenesis</keyword>
<comment type="subcellular location">
    <subcellularLocation>
        <location evidence="1">Cell inner membrane</location>
        <topology evidence="1">Multi-pass membrane protein</topology>
    </subcellularLocation>
</comment>
<evidence type="ECO:0000256" key="2">
    <source>
        <dbReference type="ARBA" id="ARBA00009186"/>
    </source>
</evidence>
<protein>
    <submittedName>
        <fullName evidence="13">C-type cytochrome biogenesis protein CcmF</fullName>
    </submittedName>
</protein>
<feature type="transmembrane region" description="Helical" evidence="10">
    <location>
        <begin position="352"/>
        <end position="374"/>
    </location>
</feature>
<dbReference type="NCBIfam" id="NF007691">
    <property type="entry name" value="PRK10369.1"/>
    <property type="match status" value="1"/>
</dbReference>
<evidence type="ECO:0000259" key="11">
    <source>
        <dbReference type="Pfam" id="PF01578"/>
    </source>
</evidence>
<keyword evidence="14" id="KW-1185">Reference proteome</keyword>
<dbReference type="Pfam" id="PF16327">
    <property type="entry name" value="CcmF_C"/>
    <property type="match status" value="1"/>
</dbReference>
<feature type="transmembrane region" description="Helical" evidence="10">
    <location>
        <begin position="618"/>
        <end position="641"/>
    </location>
</feature>
<evidence type="ECO:0000256" key="4">
    <source>
        <dbReference type="ARBA" id="ARBA00022519"/>
    </source>
</evidence>
<evidence type="ECO:0000256" key="7">
    <source>
        <dbReference type="ARBA" id="ARBA00022989"/>
    </source>
</evidence>
<comment type="caution">
    <text evidence="13">The sequence shown here is derived from an EMBL/GenBank/DDBJ whole genome shotgun (WGS) entry which is preliminary data.</text>
</comment>
<keyword evidence="7 10" id="KW-1133">Transmembrane helix</keyword>
<dbReference type="GO" id="GO:0020037">
    <property type="term" value="F:heme binding"/>
    <property type="evidence" value="ECO:0007669"/>
    <property type="project" value="InterPro"/>
</dbReference>
<evidence type="ECO:0000256" key="9">
    <source>
        <dbReference type="ARBA" id="ARBA00037230"/>
    </source>
</evidence>
<evidence type="ECO:0000313" key="13">
    <source>
        <dbReference type="EMBL" id="GEP09583.1"/>
    </source>
</evidence>
<evidence type="ECO:0000256" key="10">
    <source>
        <dbReference type="SAM" id="Phobius"/>
    </source>
</evidence>
<evidence type="ECO:0000256" key="1">
    <source>
        <dbReference type="ARBA" id="ARBA00004429"/>
    </source>
</evidence>
<keyword evidence="8 10" id="KW-0472">Membrane</keyword>
<feature type="transmembrane region" description="Helical" evidence="10">
    <location>
        <begin position="394"/>
        <end position="413"/>
    </location>
</feature>
<dbReference type="GO" id="GO:0015232">
    <property type="term" value="F:heme transmembrane transporter activity"/>
    <property type="evidence" value="ECO:0007669"/>
    <property type="project" value="InterPro"/>
</dbReference>
<dbReference type="GO" id="GO:0017004">
    <property type="term" value="P:cytochrome complex assembly"/>
    <property type="evidence" value="ECO:0007669"/>
    <property type="project" value="UniProtKB-KW"/>
</dbReference>